<dbReference type="Pfam" id="PF00583">
    <property type="entry name" value="Acetyltransf_1"/>
    <property type="match status" value="1"/>
</dbReference>
<sequence>MIHIKPAIPSDAPAIHYIMIKAFENDKDKAPPSSALKETVESISSALYEGERALIGYIDDQPVGMVRFQIQKTSLYFYRLAVLPEYQGKGFAKALLKTIEAYAKQNDLSRIFCKVRAAIPKNVSLYRSIGYQIYSENFVQKPNGVKIKVISMTKHLTS</sequence>
<dbReference type="SUPFAM" id="SSF55729">
    <property type="entry name" value="Acyl-CoA N-acyltransferases (Nat)"/>
    <property type="match status" value="1"/>
</dbReference>
<proteinExistence type="predicted"/>
<keyword evidence="4" id="KW-0687">Ribonucleoprotein</keyword>
<name>A0A1N6UYS9_9BACI</name>
<dbReference type="GO" id="GO:0016747">
    <property type="term" value="F:acyltransferase activity, transferring groups other than amino-acyl groups"/>
    <property type="evidence" value="ECO:0007669"/>
    <property type="project" value="InterPro"/>
</dbReference>
<evidence type="ECO:0000313" key="5">
    <source>
        <dbReference type="Proteomes" id="UP000186385"/>
    </source>
</evidence>
<keyword evidence="2" id="KW-0012">Acyltransferase</keyword>
<dbReference type="InterPro" id="IPR000182">
    <property type="entry name" value="GNAT_dom"/>
</dbReference>
<reference evidence="4 5" key="1">
    <citation type="submission" date="2017-01" db="EMBL/GenBank/DDBJ databases">
        <authorList>
            <person name="Mah S.A."/>
            <person name="Swanson W.J."/>
            <person name="Moy G.W."/>
            <person name="Vacquier V.D."/>
        </authorList>
    </citation>
    <scope>NUCLEOTIDE SEQUENCE [LARGE SCALE GENOMIC DNA]</scope>
    <source>
        <strain evidence="4 5">NIO-1016</strain>
    </source>
</reference>
<organism evidence="4 5">
    <name type="scientific">Domibacillus enclensis</name>
    <dbReference type="NCBI Taxonomy" id="1017273"/>
    <lineage>
        <taxon>Bacteria</taxon>
        <taxon>Bacillati</taxon>
        <taxon>Bacillota</taxon>
        <taxon>Bacilli</taxon>
        <taxon>Bacillales</taxon>
        <taxon>Bacillaceae</taxon>
        <taxon>Domibacillus</taxon>
    </lineage>
</organism>
<evidence type="ECO:0000256" key="2">
    <source>
        <dbReference type="ARBA" id="ARBA00023315"/>
    </source>
</evidence>
<keyword evidence="4" id="KW-0689">Ribosomal protein</keyword>
<evidence type="ECO:0000256" key="1">
    <source>
        <dbReference type="ARBA" id="ARBA00022679"/>
    </source>
</evidence>
<gene>
    <name evidence="4" type="ORF">SAMN05443094_103412</name>
</gene>
<dbReference type="InterPro" id="IPR016181">
    <property type="entry name" value="Acyl_CoA_acyltransferase"/>
</dbReference>
<dbReference type="Gene3D" id="3.40.630.30">
    <property type="match status" value="1"/>
</dbReference>
<evidence type="ECO:0000259" key="3">
    <source>
        <dbReference type="PROSITE" id="PS51186"/>
    </source>
</evidence>
<keyword evidence="1" id="KW-0808">Transferase</keyword>
<dbReference type="GO" id="GO:0005840">
    <property type="term" value="C:ribosome"/>
    <property type="evidence" value="ECO:0007669"/>
    <property type="project" value="UniProtKB-KW"/>
</dbReference>
<dbReference type="EMBL" id="FTLX01000003">
    <property type="protein sequence ID" value="SIQ70785.1"/>
    <property type="molecule type" value="Genomic_DNA"/>
</dbReference>
<protein>
    <submittedName>
        <fullName evidence="4">Ribosomal protein S18 acetylase RimI</fullName>
    </submittedName>
</protein>
<accession>A0A1N6UYS9</accession>
<dbReference type="InterPro" id="IPR050832">
    <property type="entry name" value="Bact_Acetyltransf"/>
</dbReference>
<dbReference type="RefSeq" id="WP_045849930.1">
    <property type="nucleotide sequence ID" value="NZ_FTLX01000003.1"/>
</dbReference>
<dbReference type="PANTHER" id="PTHR43877">
    <property type="entry name" value="AMINOALKYLPHOSPHONATE N-ACETYLTRANSFERASE-RELATED-RELATED"/>
    <property type="match status" value="1"/>
</dbReference>
<dbReference type="AlphaFoldDB" id="A0A1N6UYS9"/>
<dbReference type="CDD" id="cd04301">
    <property type="entry name" value="NAT_SF"/>
    <property type="match status" value="1"/>
</dbReference>
<dbReference type="STRING" id="1017273.SAMN05443094_103412"/>
<dbReference type="Proteomes" id="UP000186385">
    <property type="component" value="Unassembled WGS sequence"/>
</dbReference>
<evidence type="ECO:0000313" key="4">
    <source>
        <dbReference type="EMBL" id="SIQ70785.1"/>
    </source>
</evidence>
<dbReference type="OrthoDB" id="2594246at2"/>
<dbReference type="PROSITE" id="PS51186">
    <property type="entry name" value="GNAT"/>
    <property type="match status" value="1"/>
</dbReference>
<feature type="domain" description="N-acetyltransferase" evidence="3">
    <location>
        <begin position="2"/>
        <end position="157"/>
    </location>
</feature>